<feature type="transmembrane region" description="Helical" evidence="9">
    <location>
        <begin position="172"/>
        <end position="192"/>
    </location>
</feature>
<dbReference type="GO" id="GO:0140359">
    <property type="term" value="F:ABC-type transporter activity"/>
    <property type="evidence" value="ECO:0007669"/>
    <property type="project" value="InterPro"/>
</dbReference>
<evidence type="ECO:0000313" key="12">
    <source>
        <dbReference type="Proteomes" id="UP000322617"/>
    </source>
</evidence>
<dbReference type="Proteomes" id="UP000322617">
    <property type="component" value="Chromosome"/>
</dbReference>
<dbReference type="EMBL" id="AP019827">
    <property type="protein sequence ID" value="BBM41662.1"/>
    <property type="molecule type" value="Genomic_DNA"/>
</dbReference>
<feature type="transmembrane region" description="Helical" evidence="9">
    <location>
        <begin position="139"/>
        <end position="160"/>
    </location>
</feature>
<keyword evidence="6 9" id="KW-0812">Transmembrane</keyword>
<evidence type="ECO:0000256" key="8">
    <source>
        <dbReference type="ARBA" id="ARBA00023136"/>
    </source>
</evidence>
<evidence type="ECO:0000256" key="9">
    <source>
        <dbReference type="RuleBase" id="RU361157"/>
    </source>
</evidence>
<dbReference type="PRINTS" id="PR00164">
    <property type="entry name" value="ABC2TRNSPORT"/>
</dbReference>
<dbReference type="Pfam" id="PF01061">
    <property type="entry name" value="ABC2_membrane"/>
    <property type="match status" value="1"/>
</dbReference>
<dbReference type="PANTHER" id="PTHR30413:SF8">
    <property type="entry name" value="TRANSPORT PERMEASE PROTEIN"/>
    <property type="match status" value="1"/>
</dbReference>
<evidence type="ECO:0000256" key="4">
    <source>
        <dbReference type="ARBA" id="ARBA00022475"/>
    </source>
</evidence>
<evidence type="ECO:0000313" key="11">
    <source>
        <dbReference type="EMBL" id="BBM41662.1"/>
    </source>
</evidence>
<keyword evidence="7 9" id="KW-1133">Transmembrane helix</keyword>
<keyword evidence="12" id="KW-1185">Reference proteome</keyword>
<dbReference type="GO" id="GO:0043190">
    <property type="term" value="C:ATP-binding cassette (ABC) transporter complex"/>
    <property type="evidence" value="ECO:0007669"/>
    <property type="project" value="InterPro"/>
</dbReference>
<protein>
    <recommendedName>
        <fullName evidence="9">Transport permease protein</fullName>
    </recommendedName>
</protein>
<evidence type="ECO:0000259" key="10">
    <source>
        <dbReference type="PROSITE" id="PS51012"/>
    </source>
</evidence>
<dbReference type="KEGG" id="lsz:JCM16776_1908"/>
<comment type="similarity">
    <text evidence="2 9">Belongs to the ABC-2 integral membrane protein family.</text>
</comment>
<organism evidence="11 12">
    <name type="scientific">Leptotrichia shahii</name>
    <dbReference type="NCBI Taxonomy" id="157691"/>
    <lineage>
        <taxon>Bacteria</taxon>
        <taxon>Fusobacteriati</taxon>
        <taxon>Fusobacteriota</taxon>
        <taxon>Fusobacteriia</taxon>
        <taxon>Fusobacteriales</taxon>
        <taxon>Leptotrichiaceae</taxon>
        <taxon>Leptotrichia</taxon>
    </lineage>
</organism>
<feature type="domain" description="ABC transmembrane type-2" evidence="10">
    <location>
        <begin position="32"/>
        <end position="251"/>
    </location>
</feature>
<dbReference type="PANTHER" id="PTHR30413">
    <property type="entry name" value="INNER MEMBRANE TRANSPORT PERMEASE"/>
    <property type="match status" value="1"/>
</dbReference>
<gene>
    <name evidence="11" type="ORF">JCM16776_1908</name>
</gene>
<dbReference type="AlphaFoldDB" id="A0A510JQP3"/>
<evidence type="ECO:0000256" key="6">
    <source>
        <dbReference type="ARBA" id="ARBA00022692"/>
    </source>
</evidence>
<dbReference type="STRING" id="1122172.GCA_000373045_01458"/>
<dbReference type="InterPro" id="IPR013525">
    <property type="entry name" value="ABC2_TM"/>
</dbReference>
<evidence type="ECO:0000256" key="7">
    <source>
        <dbReference type="ARBA" id="ARBA00022989"/>
    </source>
</evidence>
<feature type="transmembrane region" description="Helical" evidence="9">
    <location>
        <begin position="227"/>
        <end position="248"/>
    </location>
</feature>
<proteinExistence type="inferred from homology"/>
<feature type="transmembrane region" description="Helical" evidence="9">
    <location>
        <begin position="198"/>
        <end position="215"/>
    </location>
</feature>
<name>A0A510JQP3_9FUSO</name>
<sequence>MFKRIKEILKFKEMIKSFTIRELKTRYKGSFLGFLWTFVNPLMQLVVYSLMFPFILKISEKNYAMFLFVTLIPWGFFTNSIQGACGVIIGNSNLVTKVYFPREILPITHTLSGLFNTIFSYMIVFPMLVIFNIPLTINLLWLPIILIFQTVLNLGFSLIVSSINVFFRDLEYLINVGLMALYFMTPIMYNINILPLKYQRILLFLNPMAGYSILYRDVTYYGTMPRLRLLCYLIFISICICGVGYVIFQKLQKKFAEIL</sequence>
<feature type="transmembrane region" description="Helical" evidence="9">
    <location>
        <begin position="31"/>
        <end position="51"/>
    </location>
</feature>
<keyword evidence="8 9" id="KW-0472">Membrane</keyword>
<keyword evidence="4 9" id="KW-1003">Cell membrane</keyword>
<comment type="subcellular location">
    <subcellularLocation>
        <location evidence="1">Cell inner membrane</location>
        <topology evidence="1">Multi-pass membrane protein</topology>
    </subcellularLocation>
    <subcellularLocation>
        <location evidence="9">Cell membrane</location>
        <topology evidence="9">Multi-pass membrane protein</topology>
    </subcellularLocation>
</comment>
<feature type="transmembrane region" description="Helical" evidence="9">
    <location>
        <begin position="111"/>
        <end position="133"/>
    </location>
</feature>
<reference evidence="11 12" key="1">
    <citation type="submission" date="2019-07" db="EMBL/GenBank/DDBJ databases">
        <title>Complete Genome Sequence of Leptotrichia shahii Strain JCM 16776.</title>
        <authorList>
            <person name="Watanabe S."/>
            <person name="Cui L."/>
        </authorList>
    </citation>
    <scope>NUCLEOTIDE SEQUENCE [LARGE SCALE GENOMIC DNA]</scope>
    <source>
        <strain evidence="11 12">JCM16776</strain>
    </source>
</reference>
<evidence type="ECO:0000256" key="1">
    <source>
        <dbReference type="ARBA" id="ARBA00004429"/>
    </source>
</evidence>
<keyword evidence="3 9" id="KW-0813">Transport</keyword>
<dbReference type="RefSeq" id="WP_018451078.1">
    <property type="nucleotide sequence ID" value="NZ_AP019827.1"/>
</dbReference>
<feature type="transmembrane region" description="Helical" evidence="9">
    <location>
        <begin position="63"/>
        <end position="90"/>
    </location>
</feature>
<accession>A0A510JQP3</accession>
<dbReference type="InterPro" id="IPR047817">
    <property type="entry name" value="ABC2_TM_bact-type"/>
</dbReference>
<dbReference type="OrthoDB" id="9786910at2"/>
<dbReference type="PROSITE" id="PS51012">
    <property type="entry name" value="ABC_TM2"/>
    <property type="match status" value="1"/>
</dbReference>
<dbReference type="GO" id="GO:0015920">
    <property type="term" value="P:lipopolysaccharide transport"/>
    <property type="evidence" value="ECO:0007669"/>
    <property type="project" value="TreeGrafter"/>
</dbReference>
<evidence type="ECO:0000256" key="3">
    <source>
        <dbReference type="ARBA" id="ARBA00022448"/>
    </source>
</evidence>
<evidence type="ECO:0000256" key="5">
    <source>
        <dbReference type="ARBA" id="ARBA00022519"/>
    </source>
</evidence>
<evidence type="ECO:0000256" key="2">
    <source>
        <dbReference type="ARBA" id="ARBA00007783"/>
    </source>
</evidence>
<keyword evidence="5" id="KW-0997">Cell inner membrane</keyword>
<dbReference type="InterPro" id="IPR000412">
    <property type="entry name" value="ABC_2_transport"/>
</dbReference>